<sequence length="87" mass="9458">MKLFNSGPVTPDPIEFTTNLDLRNAIGEYLSQGCPNGATCEYDGAIGDWDVSRVQDFTSLFQEPMGNGSPFPEAAAFNQPINWNTGL</sequence>
<accession>K0TF52</accession>
<gene>
    <name evidence="1" type="ORF">THAOC_06348</name>
</gene>
<keyword evidence="2" id="KW-1185">Reference proteome</keyword>
<reference evidence="1 2" key="1">
    <citation type="journal article" date="2012" name="Genome Biol.">
        <title>Genome and low-iron response of an oceanic diatom adapted to chronic iron limitation.</title>
        <authorList>
            <person name="Lommer M."/>
            <person name="Specht M."/>
            <person name="Roy A.S."/>
            <person name="Kraemer L."/>
            <person name="Andreson R."/>
            <person name="Gutowska M.A."/>
            <person name="Wolf J."/>
            <person name="Bergner S.V."/>
            <person name="Schilhabel M.B."/>
            <person name="Klostermeier U.C."/>
            <person name="Beiko R.G."/>
            <person name="Rosenstiel P."/>
            <person name="Hippler M."/>
            <person name="Laroche J."/>
        </authorList>
    </citation>
    <scope>NUCLEOTIDE SEQUENCE [LARGE SCALE GENOMIC DNA]</scope>
    <source>
        <strain evidence="1 2">CCMP1005</strain>
    </source>
</reference>
<evidence type="ECO:0000313" key="2">
    <source>
        <dbReference type="Proteomes" id="UP000266841"/>
    </source>
</evidence>
<dbReference type="Proteomes" id="UP000266841">
    <property type="component" value="Unassembled WGS sequence"/>
</dbReference>
<comment type="caution">
    <text evidence="1">The sequence shown here is derived from an EMBL/GenBank/DDBJ whole genome shotgun (WGS) entry which is preliminary data.</text>
</comment>
<evidence type="ECO:0000313" key="1">
    <source>
        <dbReference type="EMBL" id="EJK72146.1"/>
    </source>
</evidence>
<dbReference type="AlphaFoldDB" id="K0TF52"/>
<dbReference type="EMBL" id="AGNL01006296">
    <property type="protein sequence ID" value="EJK72146.1"/>
    <property type="molecule type" value="Genomic_DNA"/>
</dbReference>
<name>K0TF52_THAOC</name>
<dbReference type="OrthoDB" id="198852at2759"/>
<protein>
    <submittedName>
        <fullName evidence="1">Uncharacterized protein</fullName>
    </submittedName>
</protein>
<organism evidence="1 2">
    <name type="scientific">Thalassiosira oceanica</name>
    <name type="common">Marine diatom</name>
    <dbReference type="NCBI Taxonomy" id="159749"/>
    <lineage>
        <taxon>Eukaryota</taxon>
        <taxon>Sar</taxon>
        <taxon>Stramenopiles</taxon>
        <taxon>Ochrophyta</taxon>
        <taxon>Bacillariophyta</taxon>
        <taxon>Coscinodiscophyceae</taxon>
        <taxon>Thalassiosirophycidae</taxon>
        <taxon>Thalassiosirales</taxon>
        <taxon>Thalassiosiraceae</taxon>
        <taxon>Thalassiosira</taxon>
    </lineage>
</organism>
<proteinExistence type="predicted"/>